<reference evidence="1" key="1">
    <citation type="submission" date="2020-08" db="EMBL/GenBank/DDBJ databases">
        <title>Multicomponent nature underlies the extraordinary mechanical properties of spider dragline silk.</title>
        <authorList>
            <person name="Kono N."/>
            <person name="Nakamura H."/>
            <person name="Mori M."/>
            <person name="Yoshida Y."/>
            <person name="Ohtoshi R."/>
            <person name="Malay A.D."/>
            <person name="Moran D.A.P."/>
            <person name="Tomita M."/>
            <person name="Numata K."/>
            <person name="Arakawa K."/>
        </authorList>
    </citation>
    <scope>NUCLEOTIDE SEQUENCE</scope>
</reference>
<sequence>MKLRYNQEINVRVTLANSQTNLNFRSPRPIKLFVTLSLRNHQLTPQVKRGLFVEQLRRPRDRFRGVGGQDERRSLNRVKCRIKIRISASGSCNCNRTVWPRAPSHYCEVWKQQTESEFGIGVISHLWK</sequence>
<dbReference type="AlphaFoldDB" id="A0A8X6YKQ4"/>
<dbReference type="Proteomes" id="UP000886998">
    <property type="component" value="Unassembled WGS sequence"/>
</dbReference>
<protein>
    <submittedName>
        <fullName evidence="1">Uncharacterized protein</fullName>
    </submittedName>
</protein>
<comment type="caution">
    <text evidence="1">The sequence shown here is derived from an EMBL/GenBank/DDBJ whole genome shotgun (WGS) entry which is preliminary data.</text>
</comment>
<gene>
    <name evidence="1" type="ORF">TNIN_410641</name>
</gene>
<proteinExistence type="predicted"/>
<name>A0A8X6YKQ4_9ARAC</name>
<dbReference type="EMBL" id="BMAV01019505">
    <property type="protein sequence ID" value="GFY72553.1"/>
    <property type="molecule type" value="Genomic_DNA"/>
</dbReference>
<accession>A0A8X6YKQ4</accession>
<evidence type="ECO:0000313" key="2">
    <source>
        <dbReference type="Proteomes" id="UP000886998"/>
    </source>
</evidence>
<keyword evidence="2" id="KW-1185">Reference proteome</keyword>
<evidence type="ECO:0000313" key="1">
    <source>
        <dbReference type="EMBL" id="GFY72553.1"/>
    </source>
</evidence>
<organism evidence="1 2">
    <name type="scientific">Trichonephila inaurata madagascariensis</name>
    <dbReference type="NCBI Taxonomy" id="2747483"/>
    <lineage>
        <taxon>Eukaryota</taxon>
        <taxon>Metazoa</taxon>
        <taxon>Ecdysozoa</taxon>
        <taxon>Arthropoda</taxon>
        <taxon>Chelicerata</taxon>
        <taxon>Arachnida</taxon>
        <taxon>Araneae</taxon>
        <taxon>Araneomorphae</taxon>
        <taxon>Entelegynae</taxon>
        <taxon>Araneoidea</taxon>
        <taxon>Nephilidae</taxon>
        <taxon>Trichonephila</taxon>
        <taxon>Trichonephila inaurata</taxon>
    </lineage>
</organism>